<dbReference type="eggNOG" id="KOG0703">
    <property type="taxonomic scope" value="Eukaryota"/>
</dbReference>
<dbReference type="PANTHER" id="PTHR45705">
    <property type="entry name" value="FI20236P1"/>
    <property type="match status" value="1"/>
</dbReference>
<evidence type="ECO:0000256" key="1">
    <source>
        <dbReference type="PROSITE-ProRule" id="PRU00288"/>
    </source>
</evidence>
<keyword evidence="1" id="KW-0862">Zinc</keyword>
<protein>
    <recommendedName>
        <fullName evidence="8">Arf-GAP domain-containing protein</fullName>
    </recommendedName>
</protein>
<dbReference type="PROSITE" id="PS50115">
    <property type="entry name" value="ARFGAP"/>
    <property type="match status" value="1"/>
</dbReference>
<dbReference type="InterPro" id="IPR009060">
    <property type="entry name" value="UBA-like_sf"/>
</dbReference>
<dbReference type="PROSITE" id="PS50030">
    <property type="entry name" value="UBA"/>
    <property type="match status" value="1"/>
</dbReference>
<feature type="compositionally biased region" description="Polar residues" evidence="3">
    <location>
        <begin position="261"/>
        <end position="275"/>
    </location>
</feature>
<dbReference type="InParanoid" id="A5DJL8"/>
<dbReference type="PRINTS" id="PR00405">
    <property type="entry name" value="REVINTRACTNG"/>
</dbReference>
<dbReference type="AlphaFoldDB" id="A5DJL8"/>
<dbReference type="RefSeq" id="XP_001484088.2">
    <property type="nucleotide sequence ID" value="XM_001484038.1"/>
</dbReference>
<dbReference type="Gene3D" id="1.10.220.150">
    <property type="entry name" value="Arf GTPase activating protein"/>
    <property type="match status" value="1"/>
</dbReference>
<dbReference type="GO" id="GO:0006897">
    <property type="term" value="P:endocytosis"/>
    <property type="evidence" value="ECO:0007669"/>
    <property type="project" value="EnsemblFungi"/>
</dbReference>
<dbReference type="GO" id="GO:0005096">
    <property type="term" value="F:GTPase activator activity"/>
    <property type="evidence" value="ECO:0007669"/>
    <property type="project" value="EnsemblFungi"/>
</dbReference>
<name>A5DJL8_PICGU</name>
<feature type="compositionally biased region" description="Low complexity" evidence="3">
    <location>
        <begin position="245"/>
        <end position="260"/>
    </location>
</feature>
<dbReference type="GO" id="GO:0045944">
    <property type="term" value="P:positive regulation of transcription by RNA polymerase II"/>
    <property type="evidence" value="ECO:0007669"/>
    <property type="project" value="EnsemblFungi"/>
</dbReference>
<accession>A5DJL8</accession>
<dbReference type="SMART" id="SM00105">
    <property type="entry name" value="ArfGap"/>
    <property type="match status" value="1"/>
</dbReference>
<reference evidence="6 7" key="1">
    <citation type="journal article" date="2009" name="Nature">
        <title>Evolution of pathogenicity and sexual reproduction in eight Candida genomes.</title>
        <authorList>
            <person name="Butler G."/>
            <person name="Rasmussen M.D."/>
            <person name="Lin M.F."/>
            <person name="Santos M.A."/>
            <person name="Sakthikumar S."/>
            <person name="Munro C.A."/>
            <person name="Rheinbay E."/>
            <person name="Grabherr M."/>
            <person name="Forche A."/>
            <person name="Reedy J.L."/>
            <person name="Agrafioti I."/>
            <person name="Arnaud M.B."/>
            <person name="Bates S."/>
            <person name="Brown A.J."/>
            <person name="Brunke S."/>
            <person name="Costanzo M.C."/>
            <person name="Fitzpatrick D.A."/>
            <person name="de Groot P.W."/>
            <person name="Harris D."/>
            <person name="Hoyer L.L."/>
            <person name="Hube B."/>
            <person name="Klis F.M."/>
            <person name="Kodira C."/>
            <person name="Lennard N."/>
            <person name="Logue M.E."/>
            <person name="Martin R."/>
            <person name="Neiman A.M."/>
            <person name="Nikolaou E."/>
            <person name="Quail M.A."/>
            <person name="Quinn J."/>
            <person name="Santos M.C."/>
            <person name="Schmitzberger F.F."/>
            <person name="Sherlock G."/>
            <person name="Shah P."/>
            <person name="Silverstein K.A."/>
            <person name="Skrzypek M.S."/>
            <person name="Soll D."/>
            <person name="Staggs R."/>
            <person name="Stansfield I."/>
            <person name="Stumpf M.P."/>
            <person name="Sudbery P.E."/>
            <person name="Srikantha T."/>
            <person name="Zeng Q."/>
            <person name="Berman J."/>
            <person name="Berriman M."/>
            <person name="Heitman J."/>
            <person name="Gow N.A."/>
            <person name="Lorenz M.C."/>
            <person name="Birren B.W."/>
            <person name="Kellis M."/>
            <person name="Cuomo C.A."/>
        </authorList>
    </citation>
    <scope>NUCLEOTIDE SEQUENCE [LARGE SCALE GENOMIC DNA]</scope>
    <source>
        <strain evidence="7">ATCC 6260 / CBS 566 / DSM 6381 / JCM 1539 / NBRC 10279 / NRRL Y-324</strain>
    </source>
</reference>
<dbReference type="KEGG" id="pgu:PGUG_03469"/>
<dbReference type="GO" id="GO:0010512">
    <property type="term" value="P:negative regulation of phosphatidylinositol biosynthetic process"/>
    <property type="evidence" value="ECO:0007669"/>
    <property type="project" value="EnsemblFungi"/>
</dbReference>
<dbReference type="GO" id="GO:0140297">
    <property type="term" value="F:DNA-binding transcription factor binding"/>
    <property type="evidence" value="ECO:0007669"/>
    <property type="project" value="EnsemblFungi"/>
</dbReference>
<evidence type="ECO:0000256" key="2">
    <source>
        <dbReference type="SAM" id="Coils"/>
    </source>
</evidence>
<dbReference type="OMA" id="ASWNMGI"/>
<evidence type="ECO:0000259" key="4">
    <source>
        <dbReference type="PROSITE" id="PS50030"/>
    </source>
</evidence>
<dbReference type="SUPFAM" id="SSF46934">
    <property type="entry name" value="UBA-like"/>
    <property type="match status" value="1"/>
</dbReference>
<dbReference type="GeneID" id="5126227"/>
<dbReference type="CDD" id="cd08204">
    <property type="entry name" value="ArfGap"/>
    <property type="match status" value="1"/>
</dbReference>
<evidence type="ECO:0000259" key="5">
    <source>
        <dbReference type="PROSITE" id="PS50115"/>
    </source>
</evidence>
<dbReference type="VEuPathDB" id="FungiDB:PGUG_03469"/>
<keyword evidence="1" id="KW-0479">Metal-binding</keyword>
<feature type="coiled-coil region" evidence="2">
    <location>
        <begin position="361"/>
        <end position="403"/>
    </location>
</feature>
<dbReference type="Proteomes" id="UP000001997">
    <property type="component" value="Unassembled WGS sequence"/>
</dbReference>
<feature type="domain" description="UBA" evidence="4">
    <location>
        <begin position="188"/>
        <end position="229"/>
    </location>
</feature>
<evidence type="ECO:0008006" key="8">
    <source>
        <dbReference type="Google" id="ProtNLM"/>
    </source>
</evidence>
<dbReference type="GO" id="GO:0030479">
    <property type="term" value="C:actin cortical patch"/>
    <property type="evidence" value="ECO:0007669"/>
    <property type="project" value="EnsemblFungi"/>
</dbReference>
<keyword evidence="7" id="KW-1185">Reference proteome</keyword>
<dbReference type="EMBL" id="CH408158">
    <property type="protein sequence ID" value="EDK39371.2"/>
    <property type="molecule type" value="Genomic_DNA"/>
</dbReference>
<evidence type="ECO:0000313" key="7">
    <source>
        <dbReference type="Proteomes" id="UP000001997"/>
    </source>
</evidence>
<evidence type="ECO:0000256" key="3">
    <source>
        <dbReference type="SAM" id="MobiDB-lite"/>
    </source>
</evidence>
<sequence length="435" mass="49335">MSKRHQKNVERQLIEIVNLSGNDNKCGECGAGYPTWASWNLGILLCGRCASVHRRVLSADVSKVKSLTLDTWSNDQIERLRRIGNRRARKRWNPKRVPFPHSDDDDLGPIEQYVRDKYLNGRFRDDGIDDSEYNDRAGRYSDTGDDYEPSTSRSRSNSALVNSRSRARSTGGQLPVLTHRKMTTFESSQYSNQTGKILGFGYKNRDSVVEALILADGNIETALDILDNDARVNPEGQEQAPKLPSRPSSSRPAPTTSSESNPMSSLLQPPQNDWWSGSSTSAPASATATGPQIYQYTDPITGQVSYIDANGQQYLDTNNPQHQQLLAQQTNPQLIAQQTNKQNILSLYNQPNNTNVATDPNQLQQQQLQQQQLQQQQLQQQQLQQQQLQQQQLQQQQLQYQQQMQYQQYPQQTGFMNQQPQAFPQSTGQFQGYRQ</sequence>
<dbReference type="InterPro" id="IPR037278">
    <property type="entry name" value="ARFGAP/RecO"/>
</dbReference>
<dbReference type="InterPro" id="IPR038508">
    <property type="entry name" value="ArfGAP_dom_sf"/>
</dbReference>
<dbReference type="Pfam" id="PF01412">
    <property type="entry name" value="ArfGap"/>
    <property type="match status" value="1"/>
</dbReference>
<dbReference type="SUPFAM" id="SSF57863">
    <property type="entry name" value="ArfGap/RecO-like zinc finger"/>
    <property type="match status" value="1"/>
</dbReference>
<gene>
    <name evidence="6" type="ORF">PGUG_03469</name>
</gene>
<dbReference type="FunCoup" id="A5DJL8">
    <property type="interactions" value="98"/>
</dbReference>
<dbReference type="InterPro" id="IPR015940">
    <property type="entry name" value="UBA"/>
</dbReference>
<feature type="compositionally biased region" description="Low complexity" evidence="3">
    <location>
        <begin position="276"/>
        <end position="286"/>
    </location>
</feature>
<feature type="region of interest" description="Disordered" evidence="3">
    <location>
        <begin position="234"/>
        <end position="286"/>
    </location>
</feature>
<dbReference type="OrthoDB" id="10266696at2759"/>
<keyword evidence="2" id="KW-0175">Coiled coil</keyword>
<feature type="compositionally biased region" description="Polar residues" evidence="3">
    <location>
        <begin position="149"/>
        <end position="172"/>
    </location>
</feature>
<proteinExistence type="predicted"/>
<keyword evidence="1" id="KW-0863">Zinc-finger</keyword>
<organism evidence="6 7">
    <name type="scientific">Meyerozyma guilliermondii (strain ATCC 6260 / CBS 566 / DSM 6381 / JCM 1539 / NBRC 10279 / NRRL Y-324)</name>
    <name type="common">Yeast</name>
    <name type="synonym">Candida guilliermondii</name>
    <dbReference type="NCBI Taxonomy" id="294746"/>
    <lineage>
        <taxon>Eukaryota</taxon>
        <taxon>Fungi</taxon>
        <taxon>Dikarya</taxon>
        <taxon>Ascomycota</taxon>
        <taxon>Saccharomycotina</taxon>
        <taxon>Pichiomycetes</taxon>
        <taxon>Debaryomycetaceae</taxon>
        <taxon>Meyerozyma</taxon>
    </lineage>
</organism>
<dbReference type="GO" id="GO:0008270">
    <property type="term" value="F:zinc ion binding"/>
    <property type="evidence" value="ECO:0007669"/>
    <property type="project" value="UniProtKB-KW"/>
</dbReference>
<feature type="region of interest" description="Disordered" evidence="3">
    <location>
        <begin position="416"/>
        <end position="435"/>
    </location>
</feature>
<dbReference type="GO" id="GO:0005634">
    <property type="term" value="C:nucleus"/>
    <property type="evidence" value="ECO:0007669"/>
    <property type="project" value="EnsemblFungi"/>
</dbReference>
<dbReference type="InterPro" id="IPR001164">
    <property type="entry name" value="ArfGAP_dom"/>
</dbReference>
<dbReference type="HOGENOM" id="CLU_031494_1_0_1"/>
<dbReference type="PANTHER" id="PTHR45705:SF9">
    <property type="entry name" value="PROTEIN GTS1"/>
    <property type="match status" value="1"/>
</dbReference>
<feature type="region of interest" description="Disordered" evidence="3">
    <location>
        <begin position="129"/>
        <end position="177"/>
    </location>
</feature>
<feature type="domain" description="Arf-GAP" evidence="5">
    <location>
        <begin position="10"/>
        <end position="135"/>
    </location>
</feature>
<evidence type="ECO:0000313" key="6">
    <source>
        <dbReference type="EMBL" id="EDK39371.2"/>
    </source>
</evidence>
<dbReference type="InterPro" id="IPR051718">
    <property type="entry name" value="ARF_GTPase-activating"/>
</dbReference>